<proteinExistence type="predicted"/>
<keyword evidence="2" id="KW-1185">Reference proteome</keyword>
<protein>
    <submittedName>
        <fullName evidence="1">Uncharacterized protein</fullName>
    </submittedName>
</protein>
<name>A0ACC2Q399_9NEOP</name>
<sequence length="317" mass="35924">MPLNRTPPSTSPTPTSAATLPVEITQAHLSALSSSEPNLSLKTDSLATDITLSHSSRNVKRKLSGVNRDSGLINQDSGLSVFMSEMKQMFNDFKLQQDEKYEKLLSLANSIRDSFDHLTIQHNSLKCQVEQLETERKEHLFHIQELESKLEQMEQSSRSSCIEIRNIPTSNTETKSALLDTVLGAAKLLDVKMQPRDVKDLFRIKTKDPAIKPIIVDFTSVLLKEEFLMKFRKHNKTSFKLTTEHLKLVGPAKPIFISENLSARNKRLFYLARDAAKSNGFQFCWVSHGKIFVREKIGKTHYLIKNEADLARVIKTA</sequence>
<gene>
    <name evidence="1" type="ORF">PYW08_012553</name>
</gene>
<dbReference type="EMBL" id="CM056807">
    <property type="protein sequence ID" value="KAJ8705507.1"/>
    <property type="molecule type" value="Genomic_DNA"/>
</dbReference>
<organism evidence="1 2">
    <name type="scientific">Mythimna loreyi</name>
    <dbReference type="NCBI Taxonomy" id="667449"/>
    <lineage>
        <taxon>Eukaryota</taxon>
        <taxon>Metazoa</taxon>
        <taxon>Ecdysozoa</taxon>
        <taxon>Arthropoda</taxon>
        <taxon>Hexapoda</taxon>
        <taxon>Insecta</taxon>
        <taxon>Pterygota</taxon>
        <taxon>Neoptera</taxon>
        <taxon>Endopterygota</taxon>
        <taxon>Lepidoptera</taxon>
        <taxon>Glossata</taxon>
        <taxon>Ditrysia</taxon>
        <taxon>Noctuoidea</taxon>
        <taxon>Noctuidae</taxon>
        <taxon>Noctuinae</taxon>
        <taxon>Hadenini</taxon>
        <taxon>Mythimna</taxon>
    </lineage>
</organism>
<comment type="caution">
    <text evidence="1">The sequence shown here is derived from an EMBL/GenBank/DDBJ whole genome shotgun (WGS) entry which is preliminary data.</text>
</comment>
<evidence type="ECO:0000313" key="2">
    <source>
        <dbReference type="Proteomes" id="UP001231649"/>
    </source>
</evidence>
<accession>A0ACC2Q399</accession>
<evidence type="ECO:0000313" key="1">
    <source>
        <dbReference type="EMBL" id="KAJ8705507.1"/>
    </source>
</evidence>
<reference evidence="1" key="1">
    <citation type="submission" date="2023-03" db="EMBL/GenBank/DDBJ databases">
        <title>Chromosome-level genomes of two armyworms, Mythimna separata and Mythimna loreyi, provide insights into the biosynthesis and reception of sex pheromones.</title>
        <authorList>
            <person name="Zhao H."/>
        </authorList>
    </citation>
    <scope>NUCLEOTIDE SEQUENCE</scope>
    <source>
        <strain evidence="1">BeijingLab</strain>
    </source>
</reference>
<dbReference type="Proteomes" id="UP001231649">
    <property type="component" value="Chromosome 31"/>
</dbReference>